<protein>
    <recommendedName>
        <fullName evidence="3">DUF3606 domain-containing protein</fullName>
    </recommendedName>
</protein>
<evidence type="ECO:0000313" key="2">
    <source>
        <dbReference type="Proteomes" id="UP000219281"/>
    </source>
</evidence>
<gene>
    <name evidence="1" type="ORF">SAMN06297358_1344</name>
</gene>
<dbReference type="OrthoDB" id="770681at2"/>
<evidence type="ECO:0000313" key="1">
    <source>
        <dbReference type="EMBL" id="SOD13984.1"/>
    </source>
</evidence>
<dbReference type="EMBL" id="OCMT01000002">
    <property type="protein sequence ID" value="SOD13984.1"/>
    <property type="molecule type" value="Genomic_DNA"/>
</dbReference>
<accession>A0A285ZWG9</accession>
<keyword evidence="2" id="KW-1185">Reference proteome</keyword>
<dbReference type="InterPro" id="IPR022037">
    <property type="entry name" value="DUF3606"/>
</dbReference>
<proteinExistence type="predicted"/>
<reference evidence="2" key="1">
    <citation type="submission" date="2017-09" db="EMBL/GenBank/DDBJ databases">
        <authorList>
            <person name="Varghese N."/>
            <person name="Submissions S."/>
        </authorList>
    </citation>
    <scope>NUCLEOTIDE SEQUENCE [LARGE SCALE GENOMIC DNA]</scope>
    <source>
        <strain evidence="2">CGMCC 1.12803</strain>
    </source>
</reference>
<evidence type="ECO:0008006" key="3">
    <source>
        <dbReference type="Google" id="ProtNLM"/>
    </source>
</evidence>
<dbReference type="Proteomes" id="UP000219281">
    <property type="component" value="Unassembled WGS sequence"/>
</dbReference>
<dbReference type="Pfam" id="PF12244">
    <property type="entry name" value="DUF3606"/>
    <property type="match status" value="1"/>
</dbReference>
<dbReference type="AlphaFoldDB" id="A0A285ZWG9"/>
<sequence length="87" mass="10185">MLQEENEYNKKDEVPDPEEFRYLHPIEDDGDTLEPFDDETENRQINAEDPADMLHWAQQFQISGEELKMAITINGTSVRDIKRFLSG</sequence>
<organism evidence="1 2">
    <name type="scientific">Pedobacter xixiisoli</name>
    <dbReference type="NCBI Taxonomy" id="1476464"/>
    <lineage>
        <taxon>Bacteria</taxon>
        <taxon>Pseudomonadati</taxon>
        <taxon>Bacteroidota</taxon>
        <taxon>Sphingobacteriia</taxon>
        <taxon>Sphingobacteriales</taxon>
        <taxon>Sphingobacteriaceae</taxon>
        <taxon>Pedobacter</taxon>
    </lineage>
</organism>
<name>A0A285ZWG9_9SPHI</name>
<dbReference type="RefSeq" id="WP_097130176.1">
    <property type="nucleotide sequence ID" value="NZ_OCMT01000002.1"/>
</dbReference>